<dbReference type="PANTHER" id="PTHR31828:SF30">
    <property type="entry name" value="PHOSPHOLIPASE A1"/>
    <property type="match status" value="1"/>
</dbReference>
<dbReference type="EnsemblPlants" id="Solyc02g077160.3.1">
    <property type="protein sequence ID" value="Solyc02g077160.3.1"/>
    <property type="gene ID" value="Solyc02g077160.3"/>
</dbReference>
<evidence type="ECO:0000313" key="8">
    <source>
        <dbReference type="Proteomes" id="UP000004994"/>
    </source>
</evidence>
<keyword evidence="4 5" id="KW-0443">Lipid metabolism</keyword>
<dbReference type="FunFam" id="3.40.50.1820:FF:000065">
    <property type="entry name" value="Phospholipase A1-II 3"/>
    <property type="match status" value="3"/>
</dbReference>
<reference evidence="7" key="1">
    <citation type="journal article" date="2012" name="Nature">
        <title>The tomato genome sequence provides insights into fleshy fruit evolution.</title>
        <authorList>
            <consortium name="Tomato Genome Consortium"/>
        </authorList>
    </citation>
    <scope>NUCLEOTIDE SEQUENCE [LARGE SCALE GENOMIC DNA]</scope>
    <source>
        <strain evidence="7">cv. Heinz 1706</strain>
    </source>
</reference>
<evidence type="ECO:0000259" key="6">
    <source>
        <dbReference type="Pfam" id="PF01764"/>
    </source>
</evidence>
<dbReference type="Pfam" id="PF01764">
    <property type="entry name" value="Lipase_3"/>
    <property type="match status" value="3"/>
</dbReference>
<evidence type="ECO:0000256" key="4">
    <source>
        <dbReference type="ARBA" id="ARBA00023098"/>
    </source>
</evidence>
<accession>A0A3Q7FQ25</accession>
<dbReference type="GO" id="GO:0008970">
    <property type="term" value="F:phospholipase A1 activity"/>
    <property type="evidence" value="ECO:0007669"/>
    <property type="project" value="UniProtKB-UniRule"/>
</dbReference>
<dbReference type="SUPFAM" id="SSF53474">
    <property type="entry name" value="alpha/beta-Hydrolases"/>
    <property type="match status" value="3"/>
</dbReference>
<dbReference type="OMA" id="WILIDHE"/>
<dbReference type="GO" id="GO:0005737">
    <property type="term" value="C:cytoplasm"/>
    <property type="evidence" value="ECO:0007669"/>
    <property type="project" value="UniProtKB-ARBA"/>
</dbReference>
<dbReference type="EC" id="3.1.1.-" evidence="5"/>
<comment type="function">
    <text evidence="5">Acylhydrolase that catalyzes the hydrolysis of phospholipids at the sn-1 position.</text>
</comment>
<evidence type="ECO:0000256" key="3">
    <source>
        <dbReference type="ARBA" id="ARBA00022963"/>
    </source>
</evidence>
<evidence type="ECO:0000313" key="7">
    <source>
        <dbReference type="EnsemblPlants" id="Solyc02g077160.3.1"/>
    </source>
</evidence>
<dbReference type="AlphaFoldDB" id="A0A3Q7FQ25"/>
<dbReference type="InterPro" id="IPR033556">
    <property type="entry name" value="PLA"/>
</dbReference>
<sequence length="1154" mass="131890">MACINKGWEVVSRKISNCLKRKRGIENGENNIAERWEILSGKNNWEGLLDPLDYDLRRYLIHYGQMPQAIYDSFNNEKVSKYRGTSRYSKKNLFTRVGLHRNKYEITKYFYGASSKTEKVKVSNWIGFVAVATDEGKVALGRRDILIVWRGTITVSEWNDDFESSMVQPIEIFRENTDNILVHKGFYSIYTSLNHASNFNRTTSARDQVLEEVKRLMDQYKKEEVSISVTGHSLGSSLATLCAIDIAVSQVNKGFPVTAFLFASPRVGEINFKKACENLKNLHILRITNASDLITKLPDRGQVEGCETDWRVYEDVGFELSIDTTKSDYLKKEINGHILEVYLHGIAGTHGFEGEFKLEMNRDIALMNKADDVLKDEYGVPASWWIEKNKGMMQNGNKNIAERWRVLSGNNNWEGLLDPLDNDLRRYLIHYGEMVQAIRDAFNNDETSKYAGCSRYSKKNLFSKVGIEISNPFKYEVTKYVYATSSIQVPEAFIIKSLSGEAWSKESNWIGFVAVATDEGEVALGRRDIVIAWRSTVVPMEWFNDFEFIRVSAPTIFGENSDPKVHHGWYSMYTSNDPRSLFNKASARDQVLGEVERLMEQYKTEEVSITVTGHSMGASIATLNAVDMVFNGINKGFPVTAFLFASPRVGDENFNKTFSELENQLRALRVRNIPDIIPHYPFIGYSDVGVELIMDTRKSDYLKSGGDYWTWHNLECYLHGVAGTQGSKEGFKLEVERDISLVNKHMDTLKDEYGVPVSWWVVENKGMKKGIENRDNSIAERWEILSGKNNWEGLLDPLDYDLRRYLIHYGQMPQAICDSFNNEKVSKYRGTSRYSKKNLFTRVGLDKNPYEITKYVYAASSKTEETKESNWIGFVAVATDEGKVALGRRDILIAWRGTKTKSEMNEDDKWSLVQPSKIFGENRDNILVHKGFYSVYTCLNEASNFNRTTSARDQVLEEIKRLLKQYSKEEISISVTGQSMGSSLGTLCAIDIVVNEINKEFPVTAFLFSSPRVGEANFKKAYRNLKNLHILRITNVPDPIPKLMERGQVEGCAITEWRAYEDVGFELVIDTTKSEYLKKDIFSHFLEVYLHGIAGTHGVEGEFKLEINRDIALVNKQGDFLKEEYGVPSAWWIEKNKGMVQQEDGSWILIDHET</sequence>
<feature type="domain" description="Fungal lipase-type" evidence="6">
    <location>
        <begin position="893"/>
        <end position="1044"/>
    </location>
</feature>
<name>A0A3Q7FQ25_SOLLC</name>
<dbReference type="InParanoid" id="A0A3Q7FQ25"/>
<dbReference type="InterPro" id="IPR002921">
    <property type="entry name" value="Fungal_lipase-type"/>
</dbReference>
<keyword evidence="3 5" id="KW-0442">Lipid degradation</keyword>
<dbReference type="PaxDb" id="4081-Solyc02g077160.2.1"/>
<dbReference type="GO" id="GO:0016042">
    <property type="term" value="P:lipid catabolic process"/>
    <property type="evidence" value="ECO:0007669"/>
    <property type="project" value="UniProtKB-UniRule"/>
</dbReference>
<dbReference type="Gene3D" id="3.40.50.1820">
    <property type="entry name" value="alpha/beta hydrolase"/>
    <property type="match status" value="3"/>
</dbReference>
<keyword evidence="8" id="KW-1185">Reference proteome</keyword>
<dbReference type="CDD" id="cd00519">
    <property type="entry name" value="Lipase_3"/>
    <property type="match status" value="3"/>
</dbReference>
<dbReference type="Gramene" id="Solyc02g077160.3.1">
    <property type="protein sequence ID" value="Solyc02g077160.3.1"/>
    <property type="gene ID" value="Solyc02g077160.3"/>
</dbReference>
<keyword evidence="2 5" id="KW-0378">Hydrolase</keyword>
<reference evidence="7" key="2">
    <citation type="submission" date="2019-01" db="UniProtKB">
        <authorList>
            <consortium name="EnsemblPlants"/>
        </authorList>
    </citation>
    <scope>IDENTIFICATION</scope>
    <source>
        <strain evidence="7">cv. Heinz 1706</strain>
    </source>
</reference>
<evidence type="ECO:0000256" key="5">
    <source>
        <dbReference type="RuleBase" id="RU367093"/>
    </source>
</evidence>
<dbReference type="PANTHER" id="PTHR31828">
    <property type="entry name" value="PHOSPHOLIPASE A1-IIGAMMA"/>
    <property type="match status" value="1"/>
</dbReference>
<protein>
    <recommendedName>
        <fullName evidence="5">Phospholipase A1</fullName>
        <ecNumber evidence="5">3.1.1.-</ecNumber>
    </recommendedName>
</protein>
<proteinExistence type="inferred from homology"/>
<feature type="domain" description="Fungal lipase-type" evidence="6">
    <location>
        <begin position="147"/>
        <end position="299"/>
    </location>
</feature>
<feature type="domain" description="Fungal lipase-type" evidence="6">
    <location>
        <begin position="530"/>
        <end position="683"/>
    </location>
</feature>
<comment type="similarity">
    <text evidence="1 5">Belongs to the AB hydrolase superfamily. Lipase family.</text>
</comment>
<dbReference type="Proteomes" id="UP000004994">
    <property type="component" value="Chromosome 2"/>
</dbReference>
<dbReference type="InterPro" id="IPR029058">
    <property type="entry name" value="AB_hydrolase_fold"/>
</dbReference>
<evidence type="ECO:0000256" key="2">
    <source>
        <dbReference type="ARBA" id="ARBA00022801"/>
    </source>
</evidence>
<organism evidence="7">
    <name type="scientific">Solanum lycopersicum</name>
    <name type="common">Tomato</name>
    <name type="synonym">Lycopersicon esculentum</name>
    <dbReference type="NCBI Taxonomy" id="4081"/>
    <lineage>
        <taxon>Eukaryota</taxon>
        <taxon>Viridiplantae</taxon>
        <taxon>Streptophyta</taxon>
        <taxon>Embryophyta</taxon>
        <taxon>Tracheophyta</taxon>
        <taxon>Spermatophyta</taxon>
        <taxon>Magnoliopsida</taxon>
        <taxon>eudicotyledons</taxon>
        <taxon>Gunneridae</taxon>
        <taxon>Pentapetalae</taxon>
        <taxon>asterids</taxon>
        <taxon>lamiids</taxon>
        <taxon>Solanales</taxon>
        <taxon>Solanaceae</taxon>
        <taxon>Solanoideae</taxon>
        <taxon>Solaneae</taxon>
        <taxon>Solanum</taxon>
        <taxon>Solanum subgen. Lycopersicon</taxon>
    </lineage>
</organism>
<evidence type="ECO:0000256" key="1">
    <source>
        <dbReference type="ARBA" id="ARBA00010701"/>
    </source>
</evidence>